<feature type="chain" id="PRO_5012957938" description="F-box domain-containing protein" evidence="1">
    <location>
        <begin position="24"/>
        <end position="563"/>
    </location>
</feature>
<dbReference type="AlphaFoldDB" id="A0A1V6S199"/>
<evidence type="ECO:0008006" key="4">
    <source>
        <dbReference type="Google" id="ProtNLM"/>
    </source>
</evidence>
<keyword evidence="3" id="KW-1185">Reference proteome</keyword>
<sequence>MNRFPRLLSTLRFSLLQISSSNTLRPVDTTANREFTMGRTPSTPNGLRNLPQDCWVQILDQVSPSDTASVVATSRGLQFSSESSLYRQVDIDWTRPPLKRVLTLFRVIYERPDLAAHIHHVSMISSKLVYPAADQEDEWEVPQIDGNWNEFSSLFQDEVNAAKDIITKAQFPSSNKWIHALEHGNPYAFVAVLLSQLHNLRSLQLDYTFVWQTGFPGLMIRHALLSAPESRLSRFSELSVVEYGLNVPGSRRFNETRWDFIDAFPVCNPDQFAGWFYLPSLKSLEIWLQNFEGVSNELSNPVKSSKLAHLAQLERLVLTESSVEEEEVRNLLSHLSSLKSLHLGIAYPSQDKELDYNCCSPRPPLKNQGVLLEGLMSVKDTVEHLSIGMELCPLYWPSVWGAIERDNGTPQENFKPFRGILKRFPILRTAELPAVMLFGWTCDDAPTMSKLLPATLQKLTIRDNLGNVEHFEWETDKIAEAIQNFLPFAHSVTPLLNTITIRGFDMGKEEEVDPDESTGARSLCEELGLDIEISMIQDNLSPGLWTTYRELQEGSRRDCRNYG</sequence>
<feature type="signal peptide" evidence="1">
    <location>
        <begin position="1"/>
        <end position="23"/>
    </location>
</feature>
<evidence type="ECO:0000256" key="1">
    <source>
        <dbReference type="SAM" id="SignalP"/>
    </source>
</evidence>
<name>A0A1V6S199_9EURO</name>
<dbReference type="Proteomes" id="UP000191518">
    <property type="component" value="Unassembled WGS sequence"/>
</dbReference>
<gene>
    <name evidence="2" type="ORF">PENVUL_c013G02497</name>
</gene>
<dbReference type="SUPFAM" id="SSF52047">
    <property type="entry name" value="RNI-like"/>
    <property type="match status" value="1"/>
</dbReference>
<protein>
    <recommendedName>
        <fullName evidence="4">F-box domain-containing protein</fullName>
    </recommendedName>
</protein>
<comment type="caution">
    <text evidence="2">The sequence shown here is derived from an EMBL/GenBank/DDBJ whole genome shotgun (WGS) entry which is preliminary data.</text>
</comment>
<accession>A0A1V6S199</accession>
<evidence type="ECO:0000313" key="3">
    <source>
        <dbReference type="Proteomes" id="UP000191518"/>
    </source>
</evidence>
<reference evidence="3" key="1">
    <citation type="journal article" date="2017" name="Nat. Microbiol.">
        <title>Global analysis of biosynthetic gene clusters reveals vast potential of secondary metabolite production in Penicillium species.</title>
        <authorList>
            <person name="Nielsen J.C."/>
            <person name="Grijseels S."/>
            <person name="Prigent S."/>
            <person name="Ji B."/>
            <person name="Dainat J."/>
            <person name="Nielsen K.F."/>
            <person name="Frisvad J.C."/>
            <person name="Workman M."/>
            <person name="Nielsen J."/>
        </authorList>
    </citation>
    <scope>NUCLEOTIDE SEQUENCE [LARGE SCALE GENOMIC DNA]</scope>
    <source>
        <strain evidence="3">IBT 29486</strain>
    </source>
</reference>
<organism evidence="2 3">
    <name type="scientific">Penicillium vulpinum</name>
    <dbReference type="NCBI Taxonomy" id="29845"/>
    <lineage>
        <taxon>Eukaryota</taxon>
        <taxon>Fungi</taxon>
        <taxon>Dikarya</taxon>
        <taxon>Ascomycota</taxon>
        <taxon>Pezizomycotina</taxon>
        <taxon>Eurotiomycetes</taxon>
        <taxon>Eurotiomycetidae</taxon>
        <taxon>Eurotiales</taxon>
        <taxon>Aspergillaceae</taxon>
        <taxon>Penicillium</taxon>
    </lineage>
</organism>
<keyword evidence="1" id="KW-0732">Signal</keyword>
<proteinExistence type="predicted"/>
<evidence type="ECO:0000313" key="2">
    <source>
        <dbReference type="EMBL" id="OQE07514.1"/>
    </source>
</evidence>
<dbReference type="EMBL" id="MDYP01000013">
    <property type="protein sequence ID" value="OQE07514.1"/>
    <property type="molecule type" value="Genomic_DNA"/>
</dbReference>